<dbReference type="GeneID" id="113500861"/>
<evidence type="ECO:0000256" key="1">
    <source>
        <dbReference type="ARBA" id="ARBA00003195"/>
    </source>
</evidence>
<evidence type="ECO:0000256" key="7">
    <source>
        <dbReference type="ARBA" id="ARBA00022660"/>
    </source>
</evidence>
<dbReference type="AlphaFoldDB" id="A0A7E5WAV0"/>
<feature type="compositionally biased region" description="Pro residues" evidence="15">
    <location>
        <begin position="156"/>
        <end position="177"/>
    </location>
</feature>
<dbReference type="InterPro" id="IPR009947">
    <property type="entry name" value="NDUA7"/>
</dbReference>
<evidence type="ECO:0000256" key="8">
    <source>
        <dbReference type="ARBA" id="ARBA00022792"/>
    </source>
</evidence>
<dbReference type="Proteomes" id="UP000322000">
    <property type="component" value="Chromosome 14"/>
</dbReference>
<keyword evidence="16" id="KW-1185">Reference proteome</keyword>
<keyword evidence="9" id="KW-0249">Electron transport</keyword>
<protein>
    <recommendedName>
        <fullName evidence="5">NADH dehydrogenase [ubiquinone] 1 alpha subcomplex subunit 7</fullName>
    </recommendedName>
    <alternativeName>
        <fullName evidence="14">Complex I-B14.5a</fullName>
    </alternativeName>
    <alternativeName>
        <fullName evidence="13">NADH-ubiquinone oxidoreductase subunit B14.5a</fullName>
    </alternativeName>
</protein>
<evidence type="ECO:0000256" key="15">
    <source>
        <dbReference type="SAM" id="MobiDB-lite"/>
    </source>
</evidence>
<feature type="compositionally biased region" description="Pro residues" evidence="15">
    <location>
        <begin position="129"/>
        <end position="148"/>
    </location>
</feature>
<evidence type="ECO:0000256" key="4">
    <source>
        <dbReference type="ARBA" id="ARBA00011533"/>
    </source>
</evidence>
<feature type="region of interest" description="Disordered" evidence="15">
    <location>
        <begin position="127"/>
        <end position="177"/>
    </location>
</feature>
<dbReference type="PANTHER" id="PTHR12485">
    <property type="entry name" value="NADH-UBIQUINONE OXIDOREDUCTASE SUBUNIT B"/>
    <property type="match status" value="1"/>
</dbReference>
<evidence type="ECO:0000313" key="16">
    <source>
        <dbReference type="Proteomes" id="UP000322000"/>
    </source>
</evidence>
<evidence type="ECO:0000256" key="12">
    <source>
        <dbReference type="ARBA" id="ARBA00023136"/>
    </source>
</evidence>
<evidence type="ECO:0000256" key="9">
    <source>
        <dbReference type="ARBA" id="ARBA00022982"/>
    </source>
</evidence>
<evidence type="ECO:0000256" key="6">
    <source>
        <dbReference type="ARBA" id="ARBA00022448"/>
    </source>
</evidence>
<dbReference type="PANTHER" id="PTHR12485:SF1">
    <property type="entry name" value="NADH DEHYDROGENASE [UBIQUINONE] 1 ALPHA SUBCOMPLEX SUBUNIT 7"/>
    <property type="match status" value="1"/>
</dbReference>
<keyword evidence="8" id="KW-0999">Mitochondrion inner membrane</keyword>
<evidence type="ECO:0000313" key="17">
    <source>
        <dbReference type="RefSeq" id="XP_026737562.1"/>
    </source>
</evidence>
<organism evidence="16 17">
    <name type="scientific">Trichoplusia ni</name>
    <name type="common">Cabbage looper</name>
    <dbReference type="NCBI Taxonomy" id="7111"/>
    <lineage>
        <taxon>Eukaryota</taxon>
        <taxon>Metazoa</taxon>
        <taxon>Ecdysozoa</taxon>
        <taxon>Arthropoda</taxon>
        <taxon>Hexapoda</taxon>
        <taxon>Insecta</taxon>
        <taxon>Pterygota</taxon>
        <taxon>Neoptera</taxon>
        <taxon>Endopterygota</taxon>
        <taxon>Lepidoptera</taxon>
        <taxon>Glossata</taxon>
        <taxon>Ditrysia</taxon>
        <taxon>Noctuoidea</taxon>
        <taxon>Noctuidae</taxon>
        <taxon>Plusiinae</taxon>
        <taxon>Trichoplusia</taxon>
    </lineage>
</organism>
<dbReference type="KEGG" id="tnl:113500861"/>
<keyword evidence="12" id="KW-0472">Membrane</keyword>
<dbReference type="OrthoDB" id="7449810at2759"/>
<reference evidence="17" key="1">
    <citation type="submission" date="2025-08" db="UniProtKB">
        <authorList>
            <consortium name="RefSeq"/>
        </authorList>
    </citation>
    <scope>IDENTIFICATION</scope>
</reference>
<comment type="subunit">
    <text evidence="4">Complex I is composed of 45 different subunits.</text>
</comment>
<dbReference type="Pfam" id="PF07347">
    <property type="entry name" value="CI-B14_5a"/>
    <property type="match status" value="1"/>
</dbReference>
<evidence type="ECO:0000256" key="2">
    <source>
        <dbReference type="ARBA" id="ARBA00004443"/>
    </source>
</evidence>
<evidence type="ECO:0000256" key="10">
    <source>
        <dbReference type="ARBA" id="ARBA00022990"/>
    </source>
</evidence>
<gene>
    <name evidence="17" type="primary">LOC113500861</name>
</gene>
<evidence type="ECO:0000256" key="5">
    <source>
        <dbReference type="ARBA" id="ARBA00016383"/>
    </source>
</evidence>
<evidence type="ECO:0000256" key="13">
    <source>
        <dbReference type="ARBA" id="ARBA00030360"/>
    </source>
</evidence>
<dbReference type="RefSeq" id="XP_026737562.1">
    <property type="nucleotide sequence ID" value="XM_026881761.1"/>
</dbReference>
<dbReference type="GO" id="GO:0006120">
    <property type="term" value="P:mitochondrial electron transport, NADH to ubiquinone"/>
    <property type="evidence" value="ECO:0007669"/>
    <property type="project" value="TreeGrafter"/>
</dbReference>
<name>A0A7E5WAV0_TRINI</name>
<accession>A0A7E5WAV0</accession>
<keyword evidence="7" id="KW-0679">Respiratory chain</keyword>
<comment type="function">
    <text evidence="1">Accessory subunit of the mitochondrial membrane respiratory chain NADH dehydrogenase (Complex I), that is believed not to be involved in catalysis. Complex I functions in the transfer of electrons from NADH to the respiratory chain. The immediate electron acceptor for the enzyme is believed to be ubiquinone.</text>
</comment>
<comment type="similarity">
    <text evidence="3">Belongs to the complex I NDUFA7 subunit family.</text>
</comment>
<keyword evidence="10" id="KW-0007">Acetylation</keyword>
<dbReference type="GO" id="GO:0005743">
    <property type="term" value="C:mitochondrial inner membrane"/>
    <property type="evidence" value="ECO:0007669"/>
    <property type="project" value="UniProtKB-SubCell"/>
</dbReference>
<comment type="subcellular location">
    <subcellularLocation>
        <location evidence="2">Mitochondrion inner membrane</location>
        <topology evidence="2">Peripheral membrane protein</topology>
        <orientation evidence="2">Matrix side</orientation>
    </subcellularLocation>
</comment>
<evidence type="ECO:0000256" key="11">
    <source>
        <dbReference type="ARBA" id="ARBA00023128"/>
    </source>
</evidence>
<proteinExistence type="inferred from homology"/>
<sequence length="177" mass="19912">MVKKVKFDFRDVSSGFQKIRQFLLGRKYKYHNRFPPLISPRSIPPPDVPRGPEVKYANHWYTHRNVLNSVKPPVVAPVAEGKPKGKKVNPCYVKSDASAFSCPPTPGPPWWFDGHCYYEYIETSAKEGCPPPNPCEQPPSKPCPPPCPQKKEEPPKCTPPPKPCDPCKPPPPQEGCR</sequence>
<keyword evidence="11" id="KW-0496">Mitochondrion</keyword>
<dbReference type="InParanoid" id="A0A7E5WAV0"/>
<evidence type="ECO:0000256" key="14">
    <source>
        <dbReference type="ARBA" id="ARBA00033401"/>
    </source>
</evidence>
<evidence type="ECO:0000256" key="3">
    <source>
        <dbReference type="ARBA" id="ARBA00005482"/>
    </source>
</evidence>
<keyword evidence="6" id="KW-0813">Transport</keyword>